<accession>A0A9D1ANF0</accession>
<protein>
    <submittedName>
        <fullName evidence="1">Uncharacterized protein</fullName>
    </submittedName>
</protein>
<evidence type="ECO:0000313" key="2">
    <source>
        <dbReference type="Proteomes" id="UP000824242"/>
    </source>
</evidence>
<evidence type="ECO:0000313" key="1">
    <source>
        <dbReference type="EMBL" id="HIR47418.1"/>
    </source>
</evidence>
<gene>
    <name evidence="1" type="ORF">IAB89_07140</name>
</gene>
<organism evidence="1 2">
    <name type="scientific">Candidatus Caccousia avicola</name>
    <dbReference type="NCBI Taxonomy" id="2840721"/>
    <lineage>
        <taxon>Bacteria</taxon>
        <taxon>Bacillati</taxon>
        <taxon>Bacillota</taxon>
        <taxon>Clostridia</taxon>
        <taxon>Eubacteriales</taxon>
        <taxon>Oscillospiraceae</taxon>
        <taxon>Oscillospiraceae incertae sedis</taxon>
        <taxon>Candidatus Caccousia</taxon>
    </lineage>
</organism>
<name>A0A9D1ANF0_9FIRM</name>
<proteinExistence type="predicted"/>
<comment type="caution">
    <text evidence="1">The sequence shown here is derived from an EMBL/GenBank/DDBJ whole genome shotgun (WGS) entry which is preliminary data.</text>
</comment>
<reference evidence="1" key="1">
    <citation type="submission" date="2020-10" db="EMBL/GenBank/DDBJ databases">
        <authorList>
            <person name="Gilroy R."/>
        </authorList>
    </citation>
    <scope>NUCLEOTIDE SEQUENCE</scope>
    <source>
        <strain evidence="1">ChiSxjej1B13-7958</strain>
    </source>
</reference>
<dbReference type="AlphaFoldDB" id="A0A9D1ANF0"/>
<reference evidence="1" key="2">
    <citation type="journal article" date="2021" name="PeerJ">
        <title>Extensive microbial diversity within the chicken gut microbiome revealed by metagenomics and culture.</title>
        <authorList>
            <person name="Gilroy R."/>
            <person name="Ravi A."/>
            <person name="Getino M."/>
            <person name="Pursley I."/>
            <person name="Horton D.L."/>
            <person name="Alikhan N.F."/>
            <person name="Baker D."/>
            <person name="Gharbi K."/>
            <person name="Hall N."/>
            <person name="Watson M."/>
            <person name="Adriaenssens E.M."/>
            <person name="Foster-Nyarko E."/>
            <person name="Jarju S."/>
            <person name="Secka A."/>
            <person name="Antonio M."/>
            <person name="Oren A."/>
            <person name="Chaudhuri R.R."/>
            <person name="La Ragione R."/>
            <person name="Hildebrand F."/>
            <person name="Pallen M.J."/>
        </authorList>
    </citation>
    <scope>NUCLEOTIDE SEQUENCE</scope>
    <source>
        <strain evidence="1">ChiSxjej1B13-7958</strain>
    </source>
</reference>
<sequence>MGMEVLAKQDKIPSWDTNAIAVKHIEYYPYGDTYEEDQITPEIIAKILEEIPQGINLYLFLDPYGECDFMEVLSDGEWLSLGCSFDRDGEFENYYTYNAAYADTAEQIEQFQYSDKTVWTPLESGGQSPVPKMEAITDIEAGRKAVEYFIHTGKLYPGIDWARQL</sequence>
<dbReference type="Proteomes" id="UP000824242">
    <property type="component" value="Unassembled WGS sequence"/>
</dbReference>
<dbReference type="EMBL" id="DVGZ01000073">
    <property type="protein sequence ID" value="HIR47418.1"/>
    <property type="molecule type" value="Genomic_DNA"/>
</dbReference>